<dbReference type="RefSeq" id="WP_073592340.1">
    <property type="nucleotide sequence ID" value="NZ_MRCE01000004.1"/>
</dbReference>
<dbReference type="OrthoDB" id="454226at2"/>
<dbReference type="InterPro" id="IPR011049">
    <property type="entry name" value="Serralysin-like_metalloprot_C"/>
</dbReference>
<reference evidence="1 2" key="1">
    <citation type="submission" date="2016-11" db="EMBL/GenBank/DDBJ databases">
        <title>Draft Genome Sequences of Nine Cyanobacterial Strains from Diverse Habitats.</title>
        <authorList>
            <person name="Zhu T."/>
            <person name="Hou S."/>
            <person name="Lu X."/>
            <person name="Hess W.R."/>
        </authorList>
    </citation>
    <scope>NUCLEOTIDE SEQUENCE [LARGE SCALE GENOMIC DNA]</scope>
    <source>
        <strain evidence="1 2">IAM M-71</strain>
    </source>
</reference>
<dbReference type="AlphaFoldDB" id="A0A1U7IQG9"/>
<proteinExistence type="predicted"/>
<evidence type="ECO:0000313" key="1">
    <source>
        <dbReference type="EMBL" id="OKH39619.1"/>
    </source>
</evidence>
<evidence type="ECO:0000313" key="2">
    <source>
        <dbReference type="Proteomes" id="UP000185860"/>
    </source>
</evidence>
<name>A0A1U7IQG9_9CYAN</name>
<dbReference type="Pfam" id="PF00353">
    <property type="entry name" value="HemolysinCabind"/>
    <property type="match status" value="1"/>
</dbReference>
<dbReference type="Gene3D" id="2.150.10.10">
    <property type="entry name" value="Serralysin-like metalloprotease, C-terminal"/>
    <property type="match status" value="1"/>
</dbReference>
<dbReference type="InterPro" id="IPR018511">
    <property type="entry name" value="Hemolysin-typ_Ca-bd_CS"/>
</dbReference>
<dbReference type="PROSITE" id="PS00330">
    <property type="entry name" value="HEMOLYSIN_CALCIUM"/>
    <property type="match status" value="1"/>
</dbReference>
<comment type="caution">
    <text evidence="1">The sequence shown here is derived from an EMBL/GenBank/DDBJ whole genome shotgun (WGS) entry which is preliminary data.</text>
</comment>
<organism evidence="1 2">
    <name type="scientific">[Phormidium ambiguum] IAM M-71</name>
    <dbReference type="NCBI Taxonomy" id="454136"/>
    <lineage>
        <taxon>Bacteria</taxon>
        <taxon>Bacillati</taxon>
        <taxon>Cyanobacteriota</taxon>
        <taxon>Cyanophyceae</taxon>
        <taxon>Oscillatoriophycideae</taxon>
        <taxon>Aerosakkonematales</taxon>
        <taxon>Aerosakkonemataceae</taxon>
        <taxon>Floridanema</taxon>
    </lineage>
</organism>
<evidence type="ECO:0008006" key="3">
    <source>
        <dbReference type="Google" id="ProtNLM"/>
    </source>
</evidence>
<gene>
    <name evidence="1" type="ORF">NIES2119_04920</name>
</gene>
<dbReference type="SUPFAM" id="SSF51120">
    <property type="entry name" value="beta-Roll"/>
    <property type="match status" value="1"/>
</dbReference>
<dbReference type="InterPro" id="IPR001343">
    <property type="entry name" value="Hemolysn_Ca-bd"/>
</dbReference>
<dbReference type="Proteomes" id="UP000185860">
    <property type="component" value="Unassembled WGS sequence"/>
</dbReference>
<dbReference type="EMBL" id="MRCE01000004">
    <property type="protein sequence ID" value="OKH39619.1"/>
    <property type="molecule type" value="Genomic_DNA"/>
</dbReference>
<dbReference type="GO" id="GO:0005509">
    <property type="term" value="F:calcium ion binding"/>
    <property type="evidence" value="ECO:0007669"/>
    <property type="project" value="InterPro"/>
</dbReference>
<dbReference type="STRING" id="454136.NIES2119_04920"/>
<protein>
    <recommendedName>
        <fullName evidence="3">Peptidase M10 serralysin C-terminal domain-containing protein</fullName>
    </recommendedName>
</protein>
<accession>A0A1U7IQG9</accession>
<sequence>MSNSDLILSSTLQPSASIDGRSQKDWSVDWWKYIYSIPADDSHPILDQNGAKAATNQTPPVFYFVGTFDESGEARRNVQIAPNEGYKYLFMPLINMQWDAVQLPGLTDAQVQGFTKALTDTGLAENGGSLFASIDGVAVGNLEAYRQTSDVFEYTLPENNLLGFSAGTITGSFADGFYLGINLAGLPPEEHTINFGGVFNFANLDIPEELDLEELEDLFNGQFSQNFTYNISFKLNEIVGTNGKDTNAVRGTVGWDDINGLNGKDYIVALEGNDVLDGGNGIDTLIGTNPNILNPGLGEIDIFYGGNASDTFVLGDAQKVYYTGNQLSDYALIKDFKTEDIIQLKGNRCLYALSENYSLGGKSGTSILLANTCELIGFVEGVTGLTLASNDFSFVS</sequence>